<evidence type="ECO:0000256" key="1">
    <source>
        <dbReference type="SAM" id="MobiDB-lite"/>
    </source>
</evidence>
<feature type="compositionally biased region" description="Low complexity" evidence="1">
    <location>
        <begin position="954"/>
        <end position="969"/>
    </location>
</feature>
<name>A0A0D7AN70_9AGAR</name>
<feature type="compositionally biased region" description="Low complexity" evidence="1">
    <location>
        <begin position="674"/>
        <end position="695"/>
    </location>
</feature>
<keyword evidence="3" id="KW-1185">Reference proteome</keyword>
<feature type="compositionally biased region" description="Basic and acidic residues" evidence="1">
    <location>
        <begin position="582"/>
        <end position="598"/>
    </location>
</feature>
<feature type="region of interest" description="Disordered" evidence="1">
    <location>
        <begin position="145"/>
        <end position="314"/>
    </location>
</feature>
<feature type="region of interest" description="Disordered" evidence="1">
    <location>
        <begin position="407"/>
        <end position="447"/>
    </location>
</feature>
<feature type="compositionally biased region" description="Low complexity" evidence="1">
    <location>
        <begin position="421"/>
        <end position="445"/>
    </location>
</feature>
<feature type="compositionally biased region" description="Pro residues" evidence="1">
    <location>
        <begin position="885"/>
        <end position="895"/>
    </location>
</feature>
<feature type="region of interest" description="Disordered" evidence="1">
    <location>
        <begin position="939"/>
        <end position="971"/>
    </location>
</feature>
<feature type="compositionally biased region" description="Low complexity" evidence="1">
    <location>
        <begin position="529"/>
        <end position="549"/>
    </location>
</feature>
<feature type="compositionally biased region" description="Basic residues" evidence="1">
    <location>
        <begin position="180"/>
        <end position="193"/>
    </location>
</feature>
<feature type="compositionally biased region" description="Polar residues" evidence="1">
    <location>
        <begin position="790"/>
        <end position="799"/>
    </location>
</feature>
<accession>A0A0D7AN70</accession>
<dbReference type="EMBL" id="KN881627">
    <property type="protein sequence ID" value="KIY53305.1"/>
    <property type="molecule type" value="Genomic_DNA"/>
</dbReference>
<feature type="compositionally biased region" description="Polar residues" evidence="1">
    <location>
        <begin position="565"/>
        <end position="580"/>
    </location>
</feature>
<feature type="compositionally biased region" description="Polar residues" evidence="1">
    <location>
        <begin position="74"/>
        <end position="84"/>
    </location>
</feature>
<dbReference type="Proteomes" id="UP000054144">
    <property type="component" value="Unassembled WGS sequence"/>
</dbReference>
<feature type="region of interest" description="Disordered" evidence="1">
    <location>
        <begin position="885"/>
        <end position="920"/>
    </location>
</feature>
<feature type="compositionally biased region" description="Polar residues" evidence="1">
    <location>
        <begin position="757"/>
        <end position="774"/>
    </location>
</feature>
<feature type="region of interest" description="Disordered" evidence="1">
    <location>
        <begin position="731"/>
        <end position="799"/>
    </location>
</feature>
<sequence>MNTGFVFPRHPPAPPRLAVSPPKSDDDAADRNIVRASILDTAMELGLTSSPHLARWMFENAVGEQDEEPDVASPITSDSSSVNHSVLYTTPPTSLEETYWKRPLPFGMQGLSATVASGAVLGRVAADLRPAVAVTSSNGSAGTVGFPAPPAVPKSGRRKLKKMQKDGYESDGGYMSEGGRKRKSKFKVKRKDAKKAQDVPATAKEAEGIRQFDSRPQLQALQAISVTPRPPVIPAPQGDESQLRRAESQKSTSEEKLDIPDFNFHEFHEIDDPLPRFRPPFVEDSAYDSDGSGYTSAGTSRSGGRAGVKKSKSRFFKIGMRSKSEIRRQRGEELERAEWARERARQIMERPPIPTPIAEKYSKMSLDRSTASPVPSVSNPLLMDALKPSSTRTVEHVLARAQAPSPCLTVTPTLSSVGPTSSNNSSIDRSTSSSLSSPTTIIPNPATVPLPVVALAPSEQSYAVRSASPATVRLPSPVPPVLQRPTAPEPPDIPSSSPEDEPVVQPQAKSPFRRLSTALRRRSRDSNHHSQSSASAISRPNSSEVSAPAASPPSPGRMFHDRVRTTSPTSFRSASPTTFRPISEEKFRSFSHDDDERPPMTQGGLARLAHLEVHAPAGEASGHISSSRSDPGHGDGQFSDDEEALSSSDGHGQDDLCRHVAESPDTSPAKSEFASLSKAASHSGHGSGGSAPTSAWSRRKRSSFRVSANNIIQSGKNLANNISAQSSILSRSATTSSQSSTSPTIPASKYPMISYPLTRSPTPPQSSIMPNKNSDAIASSSSAPQVSNSPTVSSTPHASNISHNVTYTRPVSPPPVVVPLPPHLVEPLKSLGRVKSSKTAPLRLPVSASSIPITTASISAPNTAVSSLARVPSVKPGAIFVHPKPPTSQPVPSPASPQGLTVNPAAYAPKHPGLLGDTPSPIFGPDPVLLARRNMGKRSPTTLEVAPSSDYIVPSPSSANMPAPSPSSMDRLHSPNVLGRYDIPPPSPPPMGPLPGVPSVIPPRPHNAGRAPIIRPVPASVSAGLEARMKAQKYRELYDQSQAVRHNPRSASDRSHHFQSVSSASAKPTFYGHNGRANTYEGAYDDGHESDNASWEESEPAETLESSGMPADDADDDYYGSSQSHHTAPSSESHYSAHDRSTKYEAQSRESQWTESIYSLYSRASIMDNDRSGEARSRFLRRVEAMYDENGQEIDGHGDVIPPVPRLPAGFGNGRTVRPAAYLLSGWWPLRVAKQSWRRCFSTSWYSAKTTLANTKCDTATLEAMKGEPSKVPTMQLGLDALGHNRDGIRLAILYSPQVPGKFDLL</sequence>
<feature type="compositionally biased region" description="Low complexity" evidence="1">
    <location>
        <begin position="776"/>
        <end position="789"/>
    </location>
</feature>
<feature type="compositionally biased region" description="Basic and acidic residues" evidence="1">
    <location>
        <begin position="1135"/>
        <end position="1148"/>
    </location>
</feature>
<feature type="compositionally biased region" description="Basic and acidic residues" evidence="1">
    <location>
        <begin position="241"/>
        <end position="275"/>
    </location>
</feature>
<evidence type="ECO:0000313" key="3">
    <source>
        <dbReference type="Proteomes" id="UP000054144"/>
    </source>
</evidence>
<feature type="compositionally biased region" description="Low complexity" evidence="1">
    <location>
        <begin position="731"/>
        <end position="748"/>
    </location>
</feature>
<feature type="region of interest" description="Disordered" evidence="1">
    <location>
        <begin position="346"/>
        <end position="383"/>
    </location>
</feature>
<feature type="region of interest" description="Disordered" evidence="1">
    <location>
        <begin position="1039"/>
        <end position="1148"/>
    </location>
</feature>
<feature type="compositionally biased region" description="Low complexity" evidence="1">
    <location>
        <begin position="291"/>
        <end position="303"/>
    </location>
</feature>
<reference evidence="2 3" key="1">
    <citation type="journal article" date="2015" name="Fungal Genet. Biol.">
        <title>Evolution of novel wood decay mechanisms in Agaricales revealed by the genome sequences of Fistulina hepatica and Cylindrobasidium torrendii.</title>
        <authorList>
            <person name="Floudas D."/>
            <person name="Held B.W."/>
            <person name="Riley R."/>
            <person name="Nagy L.G."/>
            <person name="Koehler G."/>
            <person name="Ransdell A.S."/>
            <person name="Younus H."/>
            <person name="Chow J."/>
            <person name="Chiniquy J."/>
            <person name="Lipzen A."/>
            <person name="Tritt A."/>
            <person name="Sun H."/>
            <person name="Haridas S."/>
            <person name="LaButti K."/>
            <person name="Ohm R.A."/>
            <person name="Kues U."/>
            <person name="Blanchette R.A."/>
            <person name="Grigoriev I.V."/>
            <person name="Minto R.E."/>
            <person name="Hibbett D.S."/>
        </authorList>
    </citation>
    <scope>NUCLEOTIDE SEQUENCE [LARGE SCALE GENOMIC DNA]</scope>
    <source>
        <strain evidence="2 3">ATCC 64428</strain>
    </source>
</reference>
<feature type="compositionally biased region" description="Basic and acidic residues" evidence="1">
    <location>
        <begin position="204"/>
        <end position="213"/>
    </location>
</feature>
<dbReference type="OrthoDB" id="2690066at2759"/>
<feature type="compositionally biased region" description="Basic and acidic residues" evidence="1">
    <location>
        <begin position="651"/>
        <end position="662"/>
    </location>
</feature>
<feature type="compositionally biased region" description="Polar residues" evidence="1">
    <location>
        <begin position="214"/>
        <end position="225"/>
    </location>
</feature>
<feature type="compositionally biased region" description="Polar residues" evidence="1">
    <location>
        <begin position="408"/>
        <end position="420"/>
    </location>
</feature>
<feature type="region of interest" description="Disordered" evidence="1">
    <location>
        <begin position="64"/>
        <end position="84"/>
    </location>
</feature>
<feature type="compositionally biased region" description="Pro residues" evidence="1">
    <location>
        <begin position="476"/>
        <end position="493"/>
    </location>
</feature>
<organism evidence="2 3">
    <name type="scientific">Fistulina hepatica ATCC 64428</name>
    <dbReference type="NCBI Taxonomy" id="1128425"/>
    <lineage>
        <taxon>Eukaryota</taxon>
        <taxon>Fungi</taxon>
        <taxon>Dikarya</taxon>
        <taxon>Basidiomycota</taxon>
        <taxon>Agaricomycotina</taxon>
        <taxon>Agaricomycetes</taxon>
        <taxon>Agaricomycetidae</taxon>
        <taxon>Agaricales</taxon>
        <taxon>Fistulinaceae</taxon>
        <taxon>Fistulina</taxon>
    </lineage>
</organism>
<proteinExistence type="predicted"/>
<protein>
    <submittedName>
        <fullName evidence="2">Uncharacterized protein</fullName>
    </submittedName>
</protein>
<feature type="compositionally biased region" description="Polar residues" evidence="1">
    <location>
        <begin position="367"/>
        <end position="379"/>
    </location>
</feature>
<evidence type="ECO:0000313" key="2">
    <source>
        <dbReference type="EMBL" id="KIY53305.1"/>
    </source>
</evidence>
<gene>
    <name evidence="2" type="ORF">FISHEDRAFT_55374</name>
</gene>
<feature type="region of interest" description="Disordered" evidence="1">
    <location>
        <begin position="1"/>
        <end position="29"/>
    </location>
</feature>
<feature type="region of interest" description="Disordered" evidence="1">
    <location>
        <begin position="460"/>
        <end position="702"/>
    </location>
</feature>
<feature type="compositionally biased region" description="Polar residues" evidence="1">
    <location>
        <begin position="1120"/>
        <end position="1134"/>
    </location>
</feature>